<evidence type="ECO:0000313" key="1">
    <source>
        <dbReference type="EMBL" id="GGZ96417.1"/>
    </source>
</evidence>
<dbReference type="AlphaFoldDB" id="A0A918VG83"/>
<comment type="caution">
    <text evidence="1">The sequence shown here is derived from an EMBL/GenBank/DDBJ whole genome shotgun (WGS) entry which is preliminary data.</text>
</comment>
<keyword evidence="2" id="KW-1185">Reference proteome</keyword>
<dbReference type="Proteomes" id="UP000614811">
    <property type="component" value="Unassembled WGS sequence"/>
</dbReference>
<dbReference type="InterPro" id="IPR029055">
    <property type="entry name" value="Ntn_hydrolases_N"/>
</dbReference>
<name>A0A918VG83_9GAMM</name>
<protein>
    <submittedName>
        <fullName evidence="1">Peptidase</fullName>
    </submittedName>
</protein>
<gene>
    <name evidence="1" type="ORF">GCM10008090_00810</name>
</gene>
<dbReference type="InterPro" id="IPR016545">
    <property type="entry name" value="UCP009120_prtse"/>
</dbReference>
<organism evidence="1 2">
    <name type="scientific">Arenicella chitinivorans</name>
    <dbReference type="NCBI Taxonomy" id="1329800"/>
    <lineage>
        <taxon>Bacteria</taxon>
        <taxon>Pseudomonadati</taxon>
        <taxon>Pseudomonadota</taxon>
        <taxon>Gammaproteobacteria</taxon>
        <taxon>Arenicellales</taxon>
        <taxon>Arenicellaceae</taxon>
        <taxon>Arenicella</taxon>
    </lineage>
</organism>
<dbReference type="Gene3D" id="3.60.20.10">
    <property type="entry name" value="Glutamine Phosphoribosylpyrophosphate, subunit 1, domain 1"/>
    <property type="match status" value="1"/>
</dbReference>
<dbReference type="InterPro" id="IPR001353">
    <property type="entry name" value="Proteasome_sua/b"/>
</dbReference>
<evidence type="ECO:0000313" key="2">
    <source>
        <dbReference type="Proteomes" id="UP000614811"/>
    </source>
</evidence>
<dbReference type="SUPFAM" id="SSF56235">
    <property type="entry name" value="N-terminal nucleophile aminohydrolases (Ntn hydrolases)"/>
    <property type="match status" value="1"/>
</dbReference>
<dbReference type="EMBL" id="BMXA01000001">
    <property type="protein sequence ID" value="GGZ96417.1"/>
    <property type="molecule type" value="Genomic_DNA"/>
</dbReference>
<dbReference type="GO" id="GO:0005839">
    <property type="term" value="C:proteasome core complex"/>
    <property type="evidence" value="ECO:0007669"/>
    <property type="project" value="InterPro"/>
</dbReference>
<dbReference type="GO" id="GO:0051603">
    <property type="term" value="P:proteolysis involved in protein catabolic process"/>
    <property type="evidence" value="ECO:0007669"/>
    <property type="project" value="InterPro"/>
</dbReference>
<sequence length="241" mass="26232">MTYCVGLMVDEGMVLLSDTRTNAGLDNIATYKKMFVFEDPGKRVIVILTAGSLSTTQTVIAKLTEAIDDPEATQETSFMLAPSLLQSVEIIGSMLSETTVEINEKLTRMNQSAAASFIVAGQRVGGDPRLFLVYPEGNFIEATHDTPFLQIGEHKYGKPILDRVIQRSTSLDDARKAALLSMDSTLRSNLSVGMPLDLAVIKNGACKVNQYQRIDAGDPEFTKLSDAWSNALRDSFAAIST</sequence>
<accession>A0A918VG83</accession>
<reference evidence="1" key="2">
    <citation type="submission" date="2020-09" db="EMBL/GenBank/DDBJ databases">
        <authorList>
            <person name="Sun Q."/>
            <person name="Kim S."/>
        </authorList>
    </citation>
    <scope>NUCLEOTIDE SEQUENCE</scope>
    <source>
        <strain evidence="1">KCTC 12711</strain>
    </source>
</reference>
<reference evidence="1" key="1">
    <citation type="journal article" date="2014" name="Int. J. Syst. Evol. Microbiol.">
        <title>Complete genome sequence of Corynebacterium casei LMG S-19264T (=DSM 44701T), isolated from a smear-ripened cheese.</title>
        <authorList>
            <consortium name="US DOE Joint Genome Institute (JGI-PGF)"/>
            <person name="Walter F."/>
            <person name="Albersmeier A."/>
            <person name="Kalinowski J."/>
            <person name="Ruckert C."/>
        </authorList>
    </citation>
    <scope>NUCLEOTIDE SEQUENCE</scope>
    <source>
        <strain evidence="1">KCTC 12711</strain>
    </source>
</reference>
<dbReference type="PIRSF" id="PIRSF009120">
    <property type="entry name" value="UCP009120_prtse"/>
    <property type="match status" value="1"/>
</dbReference>
<proteinExistence type="predicted"/>
<dbReference type="Pfam" id="PF00227">
    <property type="entry name" value="Proteasome"/>
    <property type="match status" value="1"/>
</dbReference>
<dbReference type="RefSeq" id="WP_189398032.1">
    <property type="nucleotide sequence ID" value="NZ_BMXA01000001.1"/>
</dbReference>